<dbReference type="SMART" id="SM00904">
    <property type="entry name" value="Flavokinase"/>
    <property type="match status" value="1"/>
</dbReference>
<evidence type="ECO:0000256" key="9">
    <source>
        <dbReference type="ARBA" id="ARBA00022741"/>
    </source>
</evidence>
<keyword evidence="9" id="KW-0547">Nucleotide-binding</keyword>
<evidence type="ECO:0000256" key="2">
    <source>
        <dbReference type="ARBA" id="ARBA00005201"/>
    </source>
</evidence>
<dbReference type="PANTHER" id="PTHR22749:SF6">
    <property type="entry name" value="RIBOFLAVIN KINASE"/>
    <property type="match status" value="1"/>
</dbReference>
<evidence type="ECO:0000256" key="10">
    <source>
        <dbReference type="ARBA" id="ARBA00022777"/>
    </source>
</evidence>
<evidence type="ECO:0000256" key="8">
    <source>
        <dbReference type="ARBA" id="ARBA00022723"/>
    </source>
</evidence>
<keyword evidence="10 19" id="KW-0418">Kinase</keyword>
<evidence type="ECO:0000256" key="6">
    <source>
        <dbReference type="ARBA" id="ARBA00022643"/>
    </source>
</evidence>
<keyword evidence="17" id="KW-0175">Coiled coil</keyword>
<dbReference type="InterPro" id="IPR023465">
    <property type="entry name" value="Riboflavin_kinase_dom_sf"/>
</dbReference>
<evidence type="ECO:0000256" key="16">
    <source>
        <dbReference type="ARBA" id="ARBA00077632"/>
    </source>
</evidence>
<evidence type="ECO:0000256" key="13">
    <source>
        <dbReference type="ARBA" id="ARBA00029789"/>
    </source>
</evidence>
<dbReference type="GO" id="GO:0005739">
    <property type="term" value="C:mitochondrion"/>
    <property type="evidence" value="ECO:0007669"/>
    <property type="project" value="TreeGrafter"/>
</dbReference>
<keyword evidence="6" id="KW-0288">FMN</keyword>
<evidence type="ECO:0000256" key="4">
    <source>
        <dbReference type="ARBA" id="ARBA00017394"/>
    </source>
</evidence>
<keyword evidence="12" id="KW-0067">ATP-binding</keyword>
<comment type="pathway">
    <text evidence="2">Cofactor biosynthesis; FMN biosynthesis; FMN from riboflavin (ATP route): step 1/1.</text>
</comment>
<sequence length="160" mass="18198">MSKHLPHFASGQIVRGFGRGSRELGIPTANFPLEVVKSLPVELETGIYYGWAQVDHGPVYKMVMSVGWNPFYDNKEKSMETHILHNFGRDLYGCLLKVCIVGYLRPEQNFDSLEALIEAINTDIREARELLEADEHKKTKENSFFKECNNNGNSKDTNGF</sequence>
<evidence type="ECO:0000256" key="17">
    <source>
        <dbReference type="SAM" id="Coils"/>
    </source>
</evidence>
<feature type="coiled-coil region" evidence="17">
    <location>
        <begin position="110"/>
        <end position="137"/>
    </location>
</feature>
<dbReference type="Gene3D" id="2.40.30.30">
    <property type="entry name" value="Riboflavin kinase-like"/>
    <property type="match status" value="1"/>
</dbReference>
<dbReference type="GO" id="GO:0009231">
    <property type="term" value="P:riboflavin biosynthetic process"/>
    <property type="evidence" value="ECO:0007669"/>
    <property type="project" value="InterPro"/>
</dbReference>
<keyword evidence="7" id="KW-0808">Transferase</keyword>
<comment type="catalytic activity">
    <reaction evidence="14">
        <text>riboflavin + ATP = FMN + ADP + H(+)</text>
        <dbReference type="Rhea" id="RHEA:14357"/>
        <dbReference type="ChEBI" id="CHEBI:15378"/>
        <dbReference type="ChEBI" id="CHEBI:30616"/>
        <dbReference type="ChEBI" id="CHEBI:57986"/>
        <dbReference type="ChEBI" id="CHEBI:58210"/>
        <dbReference type="ChEBI" id="CHEBI:456216"/>
        <dbReference type="EC" id="2.7.1.26"/>
    </reaction>
    <physiologicalReaction direction="left-to-right" evidence="14">
        <dbReference type="Rhea" id="RHEA:14358"/>
    </physiologicalReaction>
</comment>
<keyword evidence="8" id="KW-0479">Metal-binding</keyword>
<dbReference type="EMBL" id="GDAI01000201">
    <property type="protein sequence ID" value="JAI17402.1"/>
    <property type="molecule type" value="mRNA"/>
</dbReference>
<evidence type="ECO:0000256" key="1">
    <source>
        <dbReference type="ARBA" id="ARBA00001947"/>
    </source>
</evidence>
<evidence type="ECO:0000256" key="11">
    <source>
        <dbReference type="ARBA" id="ARBA00022833"/>
    </source>
</evidence>
<dbReference type="PANTHER" id="PTHR22749">
    <property type="entry name" value="RIBOFLAVIN KINASE/FMN ADENYLYLTRANSFERASE"/>
    <property type="match status" value="1"/>
</dbReference>
<protein>
    <recommendedName>
        <fullName evidence="4">Riboflavin kinase</fullName>
        <ecNumber evidence="3">2.7.1.26</ecNumber>
    </recommendedName>
    <alternativeName>
        <fullName evidence="16">ATP:riboflavin 5'-phosphotransferase</fullName>
    </alternativeName>
    <alternativeName>
        <fullName evidence="13">Flavokinase</fullName>
    </alternativeName>
</protein>
<evidence type="ECO:0000259" key="18">
    <source>
        <dbReference type="SMART" id="SM00904"/>
    </source>
</evidence>
<dbReference type="Pfam" id="PF01687">
    <property type="entry name" value="Flavokinase"/>
    <property type="match status" value="1"/>
</dbReference>
<dbReference type="GO" id="GO:0005524">
    <property type="term" value="F:ATP binding"/>
    <property type="evidence" value="ECO:0007669"/>
    <property type="project" value="UniProtKB-KW"/>
</dbReference>
<dbReference type="GO" id="GO:0046872">
    <property type="term" value="F:metal ion binding"/>
    <property type="evidence" value="ECO:0007669"/>
    <property type="project" value="UniProtKB-KW"/>
</dbReference>
<organism evidence="19">
    <name type="scientific">Tabanus bromius</name>
    <name type="common">Band-eyed brown horse fly</name>
    <dbReference type="NCBI Taxonomy" id="304241"/>
    <lineage>
        <taxon>Eukaryota</taxon>
        <taxon>Metazoa</taxon>
        <taxon>Ecdysozoa</taxon>
        <taxon>Arthropoda</taxon>
        <taxon>Hexapoda</taxon>
        <taxon>Insecta</taxon>
        <taxon>Pterygota</taxon>
        <taxon>Neoptera</taxon>
        <taxon>Endopterygota</taxon>
        <taxon>Diptera</taxon>
        <taxon>Brachycera</taxon>
        <taxon>Tabanomorpha</taxon>
        <taxon>Tabanoidea</taxon>
        <taxon>Tabanidae</taxon>
        <taxon>Tabanus</taxon>
    </lineage>
</organism>
<dbReference type="EC" id="2.7.1.26" evidence="3"/>
<evidence type="ECO:0000256" key="7">
    <source>
        <dbReference type="ARBA" id="ARBA00022679"/>
    </source>
</evidence>
<evidence type="ECO:0000256" key="5">
    <source>
        <dbReference type="ARBA" id="ARBA00022630"/>
    </source>
</evidence>
<evidence type="ECO:0000256" key="14">
    <source>
        <dbReference type="ARBA" id="ARBA00050912"/>
    </source>
</evidence>
<keyword evidence="11" id="KW-0862">Zinc</keyword>
<dbReference type="AlphaFoldDB" id="A0A0K8TSR2"/>
<dbReference type="InterPro" id="IPR023468">
    <property type="entry name" value="Riboflavin_kinase"/>
</dbReference>
<evidence type="ECO:0000256" key="3">
    <source>
        <dbReference type="ARBA" id="ARBA00012105"/>
    </source>
</evidence>
<dbReference type="UniPathway" id="UPA00276">
    <property type="reaction ID" value="UER00406"/>
</dbReference>
<comment type="function">
    <text evidence="15">Catalyzes the phosphorylation of riboflavin (vitamin B2) to form flavin-mononucleotide (FMN), hence rate-limiting enzyme in the synthesis of FAD. Essential for TNF-induced reactive oxygen species (ROS) production. Through its interaction with both TNFRSF1A and CYBA, physically and functionally couples TNFRSF1A to NADPH oxidase. TNF-activation of RFK may enhance the incorporation of FAD in NADPH oxidase, a critical step for the assembly and activation of NADPH oxidase.</text>
</comment>
<dbReference type="GO" id="GO:0009398">
    <property type="term" value="P:FMN biosynthetic process"/>
    <property type="evidence" value="ECO:0007669"/>
    <property type="project" value="UniProtKB-UniPathway"/>
</dbReference>
<dbReference type="FunFam" id="2.40.30.30:FF:000002">
    <property type="entry name" value="Riboflavin kinase, putative"/>
    <property type="match status" value="1"/>
</dbReference>
<name>A0A0K8TSR2_TABBR</name>
<dbReference type="InterPro" id="IPR015865">
    <property type="entry name" value="Riboflavin_kinase_bac/euk"/>
</dbReference>
<keyword evidence="5" id="KW-0285">Flavoprotein</keyword>
<comment type="cofactor">
    <cofactor evidence="1">
        <name>Zn(2+)</name>
        <dbReference type="ChEBI" id="CHEBI:29105"/>
    </cofactor>
</comment>
<accession>A0A0K8TSR2</accession>
<evidence type="ECO:0000256" key="15">
    <source>
        <dbReference type="ARBA" id="ARBA00054097"/>
    </source>
</evidence>
<evidence type="ECO:0000313" key="19">
    <source>
        <dbReference type="EMBL" id="JAI17402.1"/>
    </source>
</evidence>
<reference evidence="19" key="1">
    <citation type="journal article" date="2015" name="Insect Biochem. Mol. Biol.">
        <title>An insight into the sialome of the horse fly, Tabanus bromius.</title>
        <authorList>
            <person name="Ribeiro J.M."/>
            <person name="Kazimirova M."/>
            <person name="Takac P."/>
            <person name="Andersen J.F."/>
            <person name="Francischetti I.M."/>
        </authorList>
    </citation>
    <scope>NUCLEOTIDE SEQUENCE</scope>
</reference>
<evidence type="ECO:0000256" key="12">
    <source>
        <dbReference type="ARBA" id="ARBA00022840"/>
    </source>
</evidence>
<feature type="domain" description="Riboflavin kinase" evidence="18">
    <location>
        <begin position="4"/>
        <end position="132"/>
    </location>
</feature>
<dbReference type="GO" id="GO:0008531">
    <property type="term" value="F:riboflavin kinase activity"/>
    <property type="evidence" value="ECO:0007669"/>
    <property type="project" value="UniProtKB-EC"/>
</dbReference>
<proteinExistence type="evidence at transcript level"/>
<dbReference type="SUPFAM" id="SSF82114">
    <property type="entry name" value="Riboflavin kinase-like"/>
    <property type="match status" value="1"/>
</dbReference>